<comment type="caution">
    <text evidence="2">The sequence shown here is derived from an EMBL/GenBank/DDBJ whole genome shotgun (WGS) entry which is preliminary data.</text>
</comment>
<proteinExistence type="predicted"/>
<dbReference type="OrthoDB" id="10643116at2759"/>
<name>A0A7J5XEF9_DISMA</name>
<evidence type="ECO:0000313" key="2">
    <source>
        <dbReference type="EMBL" id="KAF3835099.1"/>
    </source>
</evidence>
<feature type="region of interest" description="Disordered" evidence="1">
    <location>
        <begin position="88"/>
        <end position="114"/>
    </location>
</feature>
<keyword evidence="3" id="KW-1185">Reference proteome</keyword>
<evidence type="ECO:0000256" key="1">
    <source>
        <dbReference type="SAM" id="MobiDB-lite"/>
    </source>
</evidence>
<gene>
    <name evidence="2" type="ORF">F7725_027657</name>
</gene>
<sequence>MALVSGDDTLADDRLPEDDGRAVEEEGQHPYCQHLEHSLAGRNKRLERATFERHDREDTKKKRRHQLTHEEIRYSKVQKEVVALISQGFIHNKSHDDQRVPSHHNDNQSHHEHR</sequence>
<accession>A0A7J5XEF9</accession>
<feature type="region of interest" description="Disordered" evidence="1">
    <location>
        <begin position="1"/>
        <end position="69"/>
    </location>
</feature>
<dbReference type="AlphaFoldDB" id="A0A7J5XEF9"/>
<dbReference type="EMBL" id="JAAKFY010000025">
    <property type="protein sequence ID" value="KAF3835099.1"/>
    <property type="molecule type" value="Genomic_DNA"/>
</dbReference>
<feature type="compositionally biased region" description="Basic and acidic residues" evidence="1">
    <location>
        <begin position="11"/>
        <end position="60"/>
    </location>
</feature>
<feature type="compositionally biased region" description="Basic and acidic residues" evidence="1">
    <location>
        <begin position="93"/>
        <end position="114"/>
    </location>
</feature>
<dbReference type="Proteomes" id="UP000518266">
    <property type="component" value="Unassembled WGS sequence"/>
</dbReference>
<organism evidence="2 3">
    <name type="scientific">Dissostichus mawsoni</name>
    <name type="common">Antarctic cod</name>
    <dbReference type="NCBI Taxonomy" id="36200"/>
    <lineage>
        <taxon>Eukaryota</taxon>
        <taxon>Metazoa</taxon>
        <taxon>Chordata</taxon>
        <taxon>Craniata</taxon>
        <taxon>Vertebrata</taxon>
        <taxon>Euteleostomi</taxon>
        <taxon>Actinopterygii</taxon>
        <taxon>Neopterygii</taxon>
        <taxon>Teleostei</taxon>
        <taxon>Neoteleostei</taxon>
        <taxon>Acanthomorphata</taxon>
        <taxon>Eupercaria</taxon>
        <taxon>Perciformes</taxon>
        <taxon>Notothenioidei</taxon>
        <taxon>Nototheniidae</taxon>
        <taxon>Dissostichus</taxon>
    </lineage>
</organism>
<evidence type="ECO:0000313" key="3">
    <source>
        <dbReference type="Proteomes" id="UP000518266"/>
    </source>
</evidence>
<protein>
    <submittedName>
        <fullName evidence="2">Uncharacterized protein</fullName>
    </submittedName>
</protein>
<reference evidence="2 3" key="1">
    <citation type="submission" date="2020-03" db="EMBL/GenBank/DDBJ databases">
        <title>Dissostichus mawsoni Genome sequencing and assembly.</title>
        <authorList>
            <person name="Park H."/>
        </authorList>
    </citation>
    <scope>NUCLEOTIDE SEQUENCE [LARGE SCALE GENOMIC DNA]</scope>
    <source>
        <strain evidence="2">DM0001</strain>
        <tissue evidence="2">Muscle</tissue>
    </source>
</reference>